<comment type="caution">
    <text evidence="9">The sequence shown here is derived from an EMBL/GenBank/DDBJ whole genome shotgun (WGS) entry which is preliminary data.</text>
</comment>
<dbReference type="PANTHER" id="PTHR10293:SF73">
    <property type="entry name" value="GLUTAREDOXIN-3"/>
    <property type="match status" value="1"/>
</dbReference>
<keyword evidence="10" id="KW-1185">Reference proteome</keyword>
<dbReference type="InterPro" id="IPR013766">
    <property type="entry name" value="Thioredoxin_domain"/>
</dbReference>
<dbReference type="FunFam" id="3.40.30.10:FF:000012">
    <property type="entry name" value="Monothiol glutaredoxin"/>
    <property type="match status" value="1"/>
</dbReference>
<dbReference type="AlphaFoldDB" id="A0A9W8JJ53"/>
<evidence type="ECO:0000256" key="6">
    <source>
        <dbReference type="SAM" id="MobiDB-lite"/>
    </source>
</evidence>
<evidence type="ECO:0000256" key="5">
    <source>
        <dbReference type="ARBA" id="ARBA00055846"/>
    </source>
</evidence>
<sequence length="241" mass="26190">MAEAVIKVGSPEEFKELLSQDLNRVSVINFWAAFAEPCKQMNVVFGELARKHSAGLFLSVDAEAQSDIAESFDIEAVPSFIILRGHTLLGRIDGADAPALSNTVAKNVTTPSHTPLSRTDQAPAAPPSSITAPQEEETPEQLEQRLRGLMNQSKVVLFMKGSPDQPRCGFSRKIVGLLKDEKVEFTTFDILTDESVRQGLKKLNDWPTYPQLIVNGELVGGLDIVQEMIGSGELASTINGV</sequence>
<dbReference type="Proteomes" id="UP001140091">
    <property type="component" value="Unassembled WGS sequence"/>
</dbReference>
<dbReference type="GO" id="GO:0051537">
    <property type="term" value="F:2 iron, 2 sulfur cluster binding"/>
    <property type="evidence" value="ECO:0007669"/>
    <property type="project" value="TreeGrafter"/>
</dbReference>
<dbReference type="Pfam" id="PF00462">
    <property type="entry name" value="Glutaredoxin"/>
    <property type="match status" value="1"/>
</dbReference>
<evidence type="ECO:0000259" key="7">
    <source>
        <dbReference type="Pfam" id="PF00085"/>
    </source>
</evidence>
<dbReference type="CDD" id="cd02984">
    <property type="entry name" value="TRX_PICOT"/>
    <property type="match status" value="1"/>
</dbReference>
<comment type="similarity">
    <text evidence="1">Belongs to the glutaredoxin family. Monothiol subfamily.</text>
</comment>
<reference evidence="9" key="1">
    <citation type="submission" date="2022-06" db="EMBL/GenBank/DDBJ databases">
        <title>Genome Sequence of Candolleomyces eurysporus.</title>
        <authorList>
            <person name="Buettner E."/>
        </authorList>
    </citation>
    <scope>NUCLEOTIDE SEQUENCE</scope>
    <source>
        <strain evidence="9">VTCC 930004</strain>
    </source>
</reference>
<feature type="non-terminal residue" evidence="9">
    <location>
        <position position="241"/>
    </location>
</feature>
<dbReference type="InterPro" id="IPR033658">
    <property type="entry name" value="GRX_PICOT-like"/>
</dbReference>
<evidence type="ECO:0000313" key="10">
    <source>
        <dbReference type="Proteomes" id="UP001140091"/>
    </source>
</evidence>
<dbReference type="InterPro" id="IPR004480">
    <property type="entry name" value="Monothiol_GRX-rel"/>
</dbReference>
<evidence type="ECO:0000313" key="9">
    <source>
        <dbReference type="EMBL" id="KAJ2935059.1"/>
    </source>
</evidence>
<dbReference type="GO" id="GO:0005829">
    <property type="term" value="C:cytosol"/>
    <property type="evidence" value="ECO:0007669"/>
    <property type="project" value="TreeGrafter"/>
</dbReference>
<evidence type="ECO:0000256" key="1">
    <source>
        <dbReference type="ARBA" id="ARBA00009630"/>
    </source>
</evidence>
<keyword evidence="4" id="KW-0411">Iron-sulfur</keyword>
<dbReference type="PROSITE" id="PS51354">
    <property type="entry name" value="GLUTAREDOXIN_2"/>
    <property type="match status" value="1"/>
</dbReference>
<dbReference type="EMBL" id="JANBPK010000706">
    <property type="protein sequence ID" value="KAJ2935059.1"/>
    <property type="molecule type" value="Genomic_DNA"/>
</dbReference>
<dbReference type="GO" id="GO:0046872">
    <property type="term" value="F:metal ion binding"/>
    <property type="evidence" value="ECO:0007669"/>
    <property type="project" value="UniProtKB-KW"/>
</dbReference>
<evidence type="ECO:0000256" key="3">
    <source>
        <dbReference type="ARBA" id="ARBA00023004"/>
    </source>
</evidence>
<evidence type="ECO:0000256" key="2">
    <source>
        <dbReference type="ARBA" id="ARBA00022723"/>
    </source>
</evidence>
<dbReference type="Gene3D" id="3.40.30.10">
    <property type="entry name" value="Glutaredoxin"/>
    <property type="match status" value="2"/>
</dbReference>
<feature type="domain" description="Glutaredoxin" evidence="8">
    <location>
        <begin position="155"/>
        <end position="219"/>
    </location>
</feature>
<dbReference type="Pfam" id="PF00085">
    <property type="entry name" value="Thioredoxin"/>
    <property type="match status" value="1"/>
</dbReference>
<comment type="function">
    <text evidence="5">Monothiol glutaredoxin involved in the biogenesis of iron-sulfur clusters. Binds one iron-sulfur cluster per dimer. The iron-sulfur cluster is bound between subunits, and is complexed by a bound glutathione and a cysteine residue from each subunit.</text>
</comment>
<keyword evidence="2" id="KW-0479">Metal-binding</keyword>
<feature type="domain" description="Thioredoxin" evidence="7">
    <location>
        <begin position="8"/>
        <end position="104"/>
    </location>
</feature>
<protein>
    <recommendedName>
        <fullName evidence="11">Glutaredoxin</fullName>
    </recommendedName>
</protein>
<gene>
    <name evidence="9" type="ORF">H1R20_g1997</name>
</gene>
<dbReference type="GO" id="GO:0005634">
    <property type="term" value="C:nucleus"/>
    <property type="evidence" value="ECO:0007669"/>
    <property type="project" value="TreeGrafter"/>
</dbReference>
<evidence type="ECO:0000256" key="4">
    <source>
        <dbReference type="ARBA" id="ARBA00023014"/>
    </source>
</evidence>
<accession>A0A9W8JJ53</accession>
<dbReference type="SUPFAM" id="SSF52833">
    <property type="entry name" value="Thioredoxin-like"/>
    <property type="match status" value="2"/>
</dbReference>
<keyword evidence="3" id="KW-0408">Iron</keyword>
<feature type="compositionally biased region" description="Polar residues" evidence="6">
    <location>
        <begin position="103"/>
        <end position="120"/>
    </location>
</feature>
<dbReference type="FunFam" id="3.40.30.10:FF:000092">
    <property type="entry name" value="Monothiol glutaredoxin"/>
    <property type="match status" value="1"/>
</dbReference>
<dbReference type="InterPro" id="IPR036249">
    <property type="entry name" value="Thioredoxin-like_sf"/>
</dbReference>
<dbReference type="InterPro" id="IPR002109">
    <property type="entry name" value="Glutaredoxin"/>
</dbReference>
<evidence type="ECO:0008006" key="11">
    <source>
        <dbReference type="Google" id="ProtNLM"/>
    </source>
</evidence>
<name>A0A9W8JJ53_9AGAR</name>
<organism evidence="9 10">
    <name type="scientific">Candolleomyces eurysporus</name>
    <dbReference type="NCBI Taxonomy" id="2828524"/>
    <lineage>
        <taxon>Eukaryota</taxon>
        <taxon>Fungi</taxon>
        <taxon>Dikarya</taxon>
        <taxon>Basidiomycota</taxon>
        <taxon>Agaricomycotina</taxon>
        <taxon>Agaricomycetes</taxon>
        <taxon>Agaricomycetidae</taxon>
        <taxon>Agaricales</taxon>
        <taxon>Agaricineae</taxon>
        <taxon>Psathyrellaceae</taxon>
        <taxon>Candolleomyces</taxon>
    </lineage>
</organism>
<dbReference type="GO" id="GO:0006879">
    <property type="term" value="P:intracellular iron ion homeostasis"/>
    <property type="evidence" value="ECO:0007669"/>
    <property type="project" value="TreeGrafter"/>
</dbReference>
<dbReference type="PANTHER" id="PTHR10293">
    <property type="entry name" value="GLUTAREDOXIN FAMILY MEMBER"/>
    <property type="match status" value="1"/>
</dbReference>
<dbReference type="OrthoDB" id="415696at2759"/>
<feature type="region of interest" description="Disordered" evidence="6">
    <location>
        <begin position="103"/>
        <end position="139"/>
    </location>
</feature>
<dbReference type="GO" id="GO:0015036">
    <property type="term" value="F:disulfide oxidoreductase activity"/>
    <property type="evidence" value="ECO:0007669"/>
    <property type="project" value="UniProtKB-ARBA"/>
</dbReference>
<proteinExistence type="inferred from homology"/>
<dbReference type="CDD" id="cd03028">
    <property type="entry name" value="GRX_PICOT_like"/>
    <property type="match status" value="1"/>
</dbReference>
<evidence type="ECO:0000259" key="8">
    <source>
        <dbReference type="Pfam" id="PF00462"/>
    </source>
</evidence>